<feature type="chain" id="PRO_5036883020" description="Copper amine oxidase-like N-terminal domain-containing protein" evidence="1">
    <location>
        <begin position="22"/>
        <end position="230"/>
    </location>
</feature>
<sequence length="230" mass="24849">MKKKIAAVSVALMLLSGVVSAASINGNYNGNPIVIVTSNGKALEIDEVPAQIIDGHTLVPISLLRQIGASVTWDAKTYGVDVKMSGSSSSVVKGLSQDEAEKLITYTEIIRFLNVMNDQAYIMANLRTSLTLATTKTQKDQVAQSAKTINIAKANEFSKKFESFNILTLNEKKELMNTASSVNGIKIALENGSGDTVNSELLKFKNNVTVLTKKYDALLQQSEIALANKY</sequence>
<evidence type="ECO:0000313" key="4">
    <source>
        <dbReference type="Proteomes" id="UP000693672"/>
    </source>
</evidence>
<keyword evidence="1" id="KW-0732">Signal</keyword>
<evidence type="ECO:0000259" key="2">
    <source>
        <dbReference type="Pfam" id="PF07833"/>
    </source>
</evidence>
<dbReference type="RefSeq" id="WP_218090170.1">
    <property type="nucleotide sequence ID" value="NZ_CAJVAS010000001.1"/>
</dbReference>
<dbReference type="EMBL" id="CAJVAS010000001">
    <property type="protein sequence ID" value="CAG7599984.1"/>
    <property type="molecule type" value="Genomic_DNA"/>
</dbReference>
<proteinExistence type="predicted"/>
<dbReference type="Pfam" id="PF07833">
    <property type="entry name" value="Cu_amine_oxidN1"/>
    <property type="match status" value="1"/>
</dbReference>
<dbReference type="AlphaFoldDB" id="A0A916JSF1"/>
<comment type="caution">
    <text evidence="3">The sequence shown here is derived from an EMBL/GenBank/DDBJ whole genome shotgun (WGS) entry which is preliminary data.</text>
</comment>
<feature type="signal peptide" evidence="1">
    <location>
        <begin position="1"/>
        <end position="21"/>
    </location>
</feature>
<name>A0A916JSF1_9BACL</name>
<accession>A0A916JSF1</accession>
<dbReference type="Proteomes" id="UP000693672">
    <property type="component" value="Unassembled WGS sequence"/>
</dbReference>
<reference evidence="3" key="1">
    <citation type="submission" date="2021-06" db="EMBL/GenBank/DDBJ databases">
        <authorList>
            <person name="Criscuolo A."/>
        </authorList>
    </citation>
    <scope>NUCLEOTIDE SEQUENCE</scope>
    <source>
        <strain evidence="3">CIP111600</strain>
    </source>
</reference>
<evidence type="ECO:0000256" key="1">
    <source>
        <dbReference type="SAM" id="SignalP"/>
    </source>
</evidence>
<keyword evidence="4" id="KW-1185">Reference proteome</keyword>
<feature type="domain" description="Copper amine oxidase-like N-terminal" evidence="2">
    <location>
        <begin position="38"/>
        <end position="87"/>
    </location>
</feature>
<evidence type="ECO:0000313" key="3">
    <source>
        <dbReference type="EMBL" id="CAG7599984.1"/>
    </source>
</evidence>
<gene>
    <name evidence="3" type="ORF">PAESOLCIP111_00357</name>
</gene>
<dbReference type="InterPro" id="IPR012854">
    <property type="entry name" value="Cu_amine_oxidase-like_N"/>
</dbReference>
<organism evidence="3 4">
    <name type="scientific">Paenibacillus solanacearum</name>
    <dbReference type="NCBI Taxonomy" id="2048548"/>
    <lineage>
        <taxon>Bacteria</taxon>
        <taxon>Bacillati</taxon>
        <taxon>Bacillota</taxon>
        <taxon>Bacilli</taxon>
        <taxon>Bacillales</taxon>
        <taxon>Paenibacillaceae</taxon>
        <taxon>Paenibacillus</taxon>
    </lineage>
</organism>
<protein>
    <recommendedName>
        <fullName evidence="2">Copper amine oxidase-like N-terminal domain-containing protein</fullName>
    </recommendedName>
</protein>